<name>A0A7S4BCX6_CHRCT</name>
<feature type="compositionally biased region" description="Acidic residues" evidence="1">
    <location>
        <begin position="569"/>
        <end position="590"/>
    </location>
</feature>
<dbReference type="EMBL" id="HBIZ01022999">
    <property type="protein sequence ID" value="CAE0761930.1"/>
    <property type="molecule type" value="Transcribed_RNA"/>
</dbReference>
<feature type="region of interest" description="Disordered" evidence="1">
    <location>
        <begin position="537"/>
        <end position="598"/>
    </location>
</feature>
<accession>A0A7S4BCX6</accession>
<sequence>MPPPTAAAHYQLVATPSVDHPCRPPPAFRPFPRFHSFNLSTMFISMEMLSPMLVLCVAAVPLGVCVSPSAYVPQSIAQASPFCACCPPLSEQADNPVAAAMLRTVEAWCSNTLGAGKMSEGDVADLLNQLKALSQSPGHHAPAPSFPALQCSSSLADSSSCLSFNSALSTEASGTTATTDSTDSTFIADTDSTFNGDTGTPNESDFLSCPDDGPVIYRSLPVCTEARALAAAPETGDGAKRAKAGNQASQATAVADEQLMRSQHSPIVFRSMQIASGTQYGARATAKGAETATAAATAAATATTAAMAPRAAPVAAMRPPTTLVHGNGESPAILAAVHALHLMLKPLSLSAPDLQRISTVVCRIARSCASLELSESGREWLSGLPSDAPLTPAEKAQPLASALEAAHMLSHAAEGRAVRRGMRAHACSASATDAPSKAAHAENRRGAVQATAAKQHTQCAFYFDYGDKPPDGRQRYVVIQLVFDCSYESYLADFNRGKNWRENTALSRVESMHVVETRSSRALWEVAALEMKARNGGDSALVTPAGTGTSRCDGDADDGEGEDAHGASDDDDGGADHDDGEGCVNEDADASMEPPPEQFCQWSWDHARLEQWSARADSGPADGHAPTTTAISRDAVIGTARKALARCADMTPLRHDEVRG</sequence>
<reference evidence="2" key="1">
    <citation type="submission" date="2021-01" db="EMBL/GenBank/DDBJ databases">
        <authorList>
            <person name="Corre E."/>
            <person name="Pelletier E."/>
            <person name="Niang G."/>
            <person name="Scheremetjew M."/>
            <person name="Finn R."/>
            <person name="Kale V."/>
            <person name="Holt S."/>
            <person name="Cochrane G."/>
            <person name="Meng A."/>
            <person name="Brown T."/>
            <person name="Cohen L."/>
        </authorList>
    </citation>
    <scope>NUCLEOTIDE SEQUENCE</scope>
    <source>
        <strain evidence="2">CCMP645</strain>
    </source>
</reference>
<organism evidence="2">
    <name type="scientific">Chrysotila carterae</name>
    <name type="common">Marine alga</name>
    <name type="synonym">Syracosphaera carterae</name>
    <dbReference type="NCBI Taxonomy" id="13221"/>
    <lineage>
        <taxon>Eukaryota</taxon>
        <taxon>Haptista</taxon>
        <taxon>Haptophyta</taxon>
        <taxon>Prymnesiophyceae</taxon>
        <taxon>Isochrysidales</taxon>
        <taxon>Isochrysidaceae</taxon>
        <taxon>Chrysotila</taxon>
    </lineage>
</organism>
<gene>
    <name evidence="2" type="ORF">PCAR00345_LOCUS14542</name>
</gene>
<dbReference type="AlphaFoldDB" id="A0A7S4BCX6"/>
<protein>
    <submittedName>
        <fullName evidence="2">Uncharacterized protein</fullName>
    </submittedName>
</protein>
<proteinExistence type="predicted"/>
<evidence type="ECO:0000256" key="1">
    <source>
        <dbReference type="SAM" id="MobiDB-lite"/>
    </source>
</evidence>
<evidence type="ECO:0000313" key="2">
    <source>
        <dbReference type="EMBL" id="CAE0761930.1"/>
    </source>
</evidence>